<dbReference type="RefSeq" id="WP_174812432.1">
    <property type="nucleotide sequence ID" value="NZ_CP054609.1"/>
</dbReference>
<dbReference type="Pfam" id="PF02558">
    <property type="entry name" value="ApbA"/>
    <property type="match status" value="1"/>
</dbReference>
<dbReference type="SUPFAM" id="SSF48179">
    <property type="entry name" value="6-phosphogluconate dehydrogenase C-terminal domain-like"/>
    <property type="match status" value="1"/>
</dbReference>
<organism evidence="14 15">
    <name type="scientific">Paenibacillus cellulosilyticus</name>
    <dbReference type="NCBI Taxonomy" id="375489"/>
    <lineage>
        <taxon>Bacteria</taxon>
        <taxon>Bacillati</taxon>
        <taxon>Bacillota</taxon>
        <taxon>Bacilli</taxon>
        <taxon>Bacillales</taxon>
        <taxon>Paenibacillaceae</taxon>
        <taxon>Paenibacillus</taxon>
    </lineage>
</organism>
<dbReference type="FunFam" id="1.10.1040.10:FF:000017">
    <property type="entry name" value="2-dehydropantoate 2-reductase"/>
    <property type="match status" value="1"/>
</dbReference>
<name>A0A2V2YNG9_9BACL</name>
<keyword evidence="7 11" id="KW-0521">NADP</keyword>
<comment type="function">
    <text evidence="1 11">Catalyzes the NADPH-dependent reduction of ketopantoate into pantoic acid.</text>
</comment>
<dbReference type="InterPro" id="IPR008927">
    <property type="entry name" value="6-PGluconate_DH-like_C_sf"/>
</dbReference>
<dbReference type="AlphaFoldDB" id="A0A2V2YNG9"/>
<gene>
    <name evidence="14" type="ORF">DFQ01_12756</name>
</gene>
<evidence type="ECO:0000256" key="5">
    <source>
        <dbReference type="ARBA" id="ARBA00019465"/>
    </source>
</evidence>
<dbReference type="InterPro" id="IPR013332">
    <property type="entry name" value="KPR_N"/>
</dbReference>
<dbReference type="GO" id="GO:0005737">
    <property type="term" value="C:cytoplasm"/>
    <property type="evidence" value="ECO:0007669"/>
    <property type="project" value="TreeGrafter"/>
</dbReference>
<evidence type="ECO:0000256" key="9">
    <source>
        <dbReference type="ARBA" id="ARBA00032024"/>
    </source>
</evidence>
<keyword evidence="8 11" id="KW-0560">Oxidoreductase</keyword>
<dbReference type="Gene3D" id="1.10.1040.10">
    <property type="entry name" value="N-(1-d-carboxylethyl)-l-norvaline Dehydrogenase, domain 2"/>
    <property type="match status" value="1"/>
</dbReference>
<sequence length="331" mass="35989">MRFDIVGGGAIGLLYGARLALAGHPITIWTRTVEQAEKLADDGIELVREGTITIADVEAFPLKNCSRSARQIDDPDRVVLVAVKQTQLTDALIKQITLLAGQDTIVIGLQNGIGHAEKLYEALPHADVMTAVTTEGALRHGPRTVEHTGTGLIAIGEAIANEGRKSASNGEPIERMKPSEQEIRHKMLLDAFSKAGITAELSNEMNNRIFQKLLVNAVINPLTALFDVRNGELPKQARRAALMRALYEETHQVLAAAGMHGDEDRWQQVLQVCERTAGNISSMLADVQAGRQTEIDWINGSICRIAAQYGLEAPLNASMVQLVRAMNNTVH</sequence>
<proteinExistence type="inferred from homology"/>
<dbReference type="Gene3D" id="3.40.50.720">
    <property type="entry name" value="NAD(P)-binding Rossmann-like Domain"/>
    <property type="match status" value="1"/>
</dbReference>
<dbReference type="Pfam" id="PF08546">
    <property type="entry name" value="ApbA_C"/>
    <property type="match status" value="1"/>
</dbReference>
<dbReference type="GO" id="GO:0008677">
    <property type="term" value="F:2-dehydropantoate 2-reductase activity"/>
    <property type="evidence" value="ECO:0007669"/>
    <property type="project" value="UniProtKB-EC"/>
</dbReference>
<dbReference type="PANTHER" id="PTHR43765:SF2">
    <property type="entry name" value="2-DEHYDROPANTOATE 2-REDUCTASE"/>
    <property type="match status" value="1"/>
</dbReference>
<evidence type="ECO:0000313" key="14">
    <source>
        <dbReference type="EMBL" id="PWV95452.1"/>
    </source>
</evidence>
<dbReference type="Proteomes" id="UP000246635">
    <property type="component" value="Unassembled WGS sequence"/>
</dbReference>
<dbReference type="InterPro" id="IPR013752">
    <property type="entry name" value="KPA_reductase"/>
</dbReference>
<keyword evidence="6 11" id="KW-0566">Pantothenate biosynthesis</keyword>
<comment type="caution">
    <text evidence="14">The sequence shown here is derived from an EMBL/GenBank/DDBJ whole genome shotgun (WGS) entry which is preliminary data.</text>
</comment>
<dbReference type="InterPro" id="IPR036291">
    <property type="entry name" value="NAD(P)-bd_dom_sf"/>
</dbReference>
<evidence type="ECO:0000256" key="7">
    <source>
        <dbReference type="ARBA" id="ARBA00022857"/>
    </source>
</evidence>
<comment type="catalytic activity">
    <reaction evidence="10 11">
        <text>(R)-pantoate + NADP(+) = 2-dehydropantoate + NADPH + H(+)</text>
        <dbReference type="Rhea" id="RHEA:16233"/>
        <dbReference type="ChEBI" id="CHEBI:11561"/>
        <dbReference type="ChEBI" id="CHEBI:15378"/>
        <dbReference type="ChEBI" id="CHEBI:15980"/>
        <dbReference type="ChEBI" id="CHEBI:57783"/>
        <dbReference type="ChEBI" id="CHEBI:58349"/>
        <dbReference type="EC" id="1.1.1.169"/>
    </reaction>
</comment>
<dbReference type="InterPro" id="IPR013328">
    <property type="entry name" value="6PGD_dom2"/>
</dbReference>
<evidence type="ECO:0000256" key="6">
    <source>
        <dbReference type="ARBA" id="ARBA00022655"/>
    </source>
</evidence>
<dbReference type="InterPro" id="IPR050838">
    <property type="entry name" value="Ketopantoate_reductase"/>
</dbReference>
<dbReference type="NCBIfam" id="TIGR00745">
    <property type="entry name" value="apbA_panE"/>
    <property type="match status" value="1"/>
</dbReference>
<comment type="similarity">
    <text evidence="3 11">Belongs to the ketopantoate reductase family.</text>
</comment>
<feature type="domain" description="Ketopantoate reductase N-terminal" evidence="12">
    <location>
        <begin position="5"/>
        <end position="157"/>
    </location>
</feature>
<dbReference type="InterPro" id="IPR003710">
    <property type="entry name" value="ApbA"/>
</dbReference>
<evidence type="ECO:0000256" key="10">
    <source>
        <dbReference type="ARBA" id="ARBA00048793"/>
    </source>
</evidence>
<evidence type="ECO:0000256" key="3">
    <source>
        <dbReference type="ARBA" id="ARBA00007870"/>
    </source>
</evidence>
<evidence type="ECO:0000256" key="1">
    <source>
        <dbReference type="ARBA" id="ARBA00002919"/>
    </source>
</evidence>
<protein>
    <recommendedName>
        <fullName evidence="5 11">2-dehydropantoate 2-reductase</fullName>
        <ecNumber evidence="4 11">1.1.1.169</ecNumber>
    </recommendedName>
    <alternativeName>
        <fullName evidence="9 11">Ketopantoate reductase</fullName>
    </alternativeName>
</protein>
<comment type="pathway">
    <text evidence="2 11">Cofactor biosynthesis; (R)-pantothenate biosynthesis; (R)-pantoate from 3-methyl-2-oxobutanoate: step 2/2.</text>
</comment>
<dbReference type="EMBL" id="QGTQ01000027">
    <property type="protein sequence ID" value="PWV95452.1"/>
    <property type="molecule type" value="Genomic_DNA"/>
</dbReference>
<evidence type="ECO:0000256" key="8">
    <source>
        <dbReference type="ARBA" id="ARBA00023002"/>
    </source>
</evidence>
<evidence type="ECO:0000256" key="4">
    <source>
        <dbReference type="ARBA" id="ARBA00013014"/>
    </source>
</evidence>
<feature type="domain" description="Ketopantoate reductase C-terminal" evidence="13">
    <location>
        <begin position="205"/>
        <end position="326"/>
    </location>
</feature>
<dbReference type="PANTHER" id="PTHR43765">
    <property type="entry name" value="2-DEHYDROPANTOATE 2-REDUCTASE-RELATED"/>
    <property type="match status" value="1"/>
</dbReference>
<keyword evidence="15" id="KW-1185">Reference proteome</keyword>
<dbReference type="GO" id="GO:0015940">
    <property type="term" value="P:pantothenate biosynthetic process"/>
    <property type="evidence" value="ECO:0007669"/>
    <property type="project" value="UniProtKB-UniPathway"/>
</dbReference>
<evidence type="ECO:0000259" key="13">
    <source>
        <dbReference type="Pfam" id="PF08546"/>
    </source>
</evidence>
<accession>A0A2V2YNG9</accession>
<dbReference type="GO" id="GO:0050661">
    <property type="term" value="F:NADP binding"/>
    <property type="evidence" value="ECO:0007669"/>
    <property type="project" value="TreeGrafter"/>
</dbReference>
<dbReference type="SUPFAM" id="SSF51735">
    <property type="entry name" value="NAD(P)-binding Rossmann-fold domains"/>
    <property type="match status" value="1"/>
</dbReference>
<dbReference type="UniPathway" id="UPA00028">
    <property type="reaction ID" value="UER00004"/>
</dbReference>
<evidence type="ECO:0000256" key="2">
    <source>
        <dbReference type="ARBA" id="ARBA00004994"/>
    </source>
</evidence>
<dbReference type="EC" id="1.1.1.169" evidence="4 11"/>
<reference evidence="14 15" key="1">
    <citation type="submission" date="2018-05" db="EMBL/GenBank/DDBJ databases">
        <title>Genomic Encyclopedia of Type Strains, Phase III (KMG-III): the genomes of soil and plant-associated and newly described type strains.</title>
        <authorList>
            <person name="Whitman W."/>
        </authorList>
    </citation>
    <scope>NUCLEOTIDE SEQUENCE [LARGE SCALE GENOMIC DNA]</scope>
    <source>
        <strain evidence="14 15">CECT 5696</strain>
    </source>
</reference>
<evidence type="ECO:0000259" key="12">
    <source>
        <dbReference type="Pfam" id="PF02558"/>
    </source>
</evidence>
<evidence type="ECO:0000313" key="15">
    <source>
        <dbReference type="Proteomes" id="UP000246635"/>
    </source>
</evidence>
<evidence type="ECO:0000256" key="11">
    <source>
        <dbReference type="RuleBase" id="RU362068"/>
    </source>
</evidence>